<dbReference type="PANTHER" id="PTHR30069:SF29">
    <property type="entry name" value="HEMOGLOBIN AND HEMOGLOBIN-HAPTOGLOBIN-BINDING PROTEIN 1-RELATED"/>
    <property type="match status" value="1"/>
</dbReference>
<name>A0A0E9LS50_9BACT</name>
<dbReference type="OrthoDB" id="9762903at2"/>
<evidence type="ECO:0000256" key="2">
    <source>
        <dbReference type="ARBA" id="ARBA00022448"/>
    </source>
</evidence>
<keyword evidence="6 11" id="KW-0798">TonB box</keyword>
<evidence type="ECO:0000313" key="14">
    <source>
        <dbReference type="EMBL" id="GAO28079.1"/>
    </source>
</evidence>
<evidence type="ECO:0000259" key="12">
    <source>
        <dbReference type="Pfam" id="PF00593"/>
    </source>
</evidence>
<accession>A0A0E9LS50</accession>
<dbReference type="Pfam" id="PF07715">
    <property type="entry name" value="Plug"/>
    <property type="match status" value="1"/>
</dbReference>
<comment type="subcellular location">
    <subcellularLocation>
        <location evidence="1 10">Cell outer membrane</location>
        <topology evidence="1 10">Multi-pass membrane protein</topology>
    </subcellularLocation>
</comment>
<comment type="similarity">
    <text evidence="10 11">Belongs to the TonB-dependent receptor family.</text>
</comment>
<sequence length="634" mass="70702">MFLRQILLIGFSLLYVVADGQTISGDNPVMLNEVTVRSNRLEAYSVGAVTESPDSTLTKMLLSSSLSDLLSVSTGLALRTYGPGGLSSVSMRGGGSAHTAVIWNGINIQSPMNSGVNLSVMPVAFMGDVKVQYGGAGTLYGSGAMAGVLHLSGSNIFTHKNGGYLNTGVGSFGKKDIMLGAKIGNQKAAGTISVFAGESDNDFDFFNTSRPDNKRQKQSNADYQQYGFLQENHIRTTRNSLLTTGIWYQHYDKNIQTMMTNSRPNEQNQIDNNLTGTLNYKYYTEFFQLNIKQGVIWNEVDYIDLAIHSNSGNNQSLSLVSEIETRFNLTDGQIWSVGINFTNESGKSDGYIETQSRDRLAAFSFFQFQSFNKRLTSVISARNEMSDGNIHPFVFAYGGELPLTSALSLLGNISRNYRIPTFNDIYWKEDTWSRGNPDLSPESGWSGDASLKYKLRKESIASDFSATGFVTFVDDWIVWLQGSDAIWMPTNKKSGKSMGVELRWNNQISLGKSAIGAKIHYNYTHSRLKTDDVYDGKQMIYTPRHRLNGIFTWSGKLVTSGFSLNGAGKRYYDYENSLKPYLLGDLFTTIHLPALPVKSELSLKIRNVWNTRYQIMAWYAMPLRHYEASLNIRF</sequence>
<evidence type="ECO:0000256" key="1">
    <source>
        <dbReference type="ARBA" id="ARBA00004571"/>
    </source>
</evidence>
<dbReference type="GO" id="GO:0015344">
    <property type="term" value="F:siderophore uptake transmembrane transporter activity"/>
    <property type="evidence" value="ECO:0007669"/>
    <property type="project" value="TreeGrafter"/>
</dbReference>
<evidence type="ECO:0000256" key="10">
    <source>
        <dbReference type="PROSITE-ProRule" id="PRU01360"/>
    </source>
</evidence>
<keyword evidence="15" id="KW-1185">Reference proteome</keyword>
<reference evidence="14 15" key="1">
    <citation type="journal article" date="2015" name="Microbes Environ.">
        <title>Distribution and evolution of nitrogen fixation genes in the phylum bacteroidetes.</title>
        <authorList>
            <person name="Inoue J."/>
            <person name="Oshima K."/>
            <person name="Suda W."/>
            <person name="Sakamoto M."/>
            <person name="Iino T."/>
            <person name="Noda S."/>
            <person name="Hongoh Y."/>
            <person name="Hattori M."/>
            <person name="Ohkuma M."/>
        </authorList>
    </citation>
    <scope>NUCLEOTIDE SEQUENCE [LARGE SCALE GENOMIC DNA]</scope>
    <source>
        <strain evidence="14">JCM 15548</strain>
    </source>
</reference>
<dbReference type="RefSeq" id="WP_062121984.1">
    <property type="nucleotide sequence ID" value="NZ_BAZW01000001.1"/>
</dbReference>
<gene>
    <name evidence="14" type="ORF">JCM15548_140</name>
</gene>
<dbReference type="GO" id="GO:0044718">
    <property type="term" value="P:siderophore transmembrane transport"/>
    <property type="evidence" value="ECO:0007669"/>
    <property type="project" value="TreeGrafter"/>
</dbReference>
<keyword evidence="8 14" id="KW-0675">Receptor</keyword>
<dbReference type="InterPro" id="IPR012910">
    <property type="entry name" value="Plug_dom"/>
</dbReference>
<keyword evidence="3 10" id="KW-1134">Transmembrane beta strand</keyword>
<dbReference type="InterPro" id="IPR039426">
    <property type="entry name" value="TonB-dep_rcpt-like"/>
</dbReference>
<evidence type="ECO:0000256" key="6">
    <source>
        <dbReference type="ARBA" id="ARBA00023077"/>
    </source>
</evidence>
<protein>
    <submittedName>
        <fullName evidence="14">TonB-dependent receptor</fullName>
    </submittedName>
</protein>
<feature type="domain" description="TonB-dependent receptor plug" evidence="13">
    <location>
        <begin position="62"/>
        <end position="148"/>
    </location>
</feature>
<evidence type="ECO:0000256" key="8">
    <source>
        <dbReference type="ARBA" id="ARBA00023170"/>
    </source>
</evidence>
<dbReference type="Gene3D" id="2.170.130.10">
    <property type="entry name" value="TonB-dependent receptor, plug domain"/>
    <property type="match status" value="1"/>
</dbReference>
<dbReference type="PANTHER" id="PTHR30069">
    <property type="entry name" value="TONB-DEPENDENT OUTER MEMBRANE RECEPTOR"/>
    <property type="match status" value="1"/>
</dbReference>
<dbReference type="STRING" id="1236989.JCM15548_140"/>
<evidence type="ECO:0000256" key="4">
    <source>
        <dbReference type="ARBA" id="ARBA00022692"/>
    </source>
</evidence>
<dbReference type="InterPro" id="IPR000531">
    <property type="entry name" value="Beta-barrel_TonB"/>
</dbReference>
<evidence type="ECO:0000256" key="7">
    <source>
        <dbReference type="ARBA" id="ARBA00023136"/>
    </source>
</evidence>
<evidence type="ECO:0000256" key="5">
    <source>
        <dbReference type="ARBA" id="ARBA00022729"/>
    </source>
</evidence>
<dbReference type="Pfam" id="PF00593">
    <property type="entry name" value="TonB_dep_Rec_b-barrel"/>
    <property type="match status" value="1"/>
</dbReference>
<evidence type="ECO:0000256" key="9">
    <source>
        <dbReference type="ARBA" id="ARBA00023237"/>
    </source>
</evidence>
<keyword evidence="9 10" id="KW-0998">Cell outer membrane</keyword>
<dbReference type="AlphaFoldDB" id="A0A0E9LS50"/>
<dbReference type="GO" id="GO:0009279">
    <property type="term" value="C:cell outer membrane"/>
    <property type="evidence" value="ECO:0007669"/>
    <property type="project" value="UniProtKB-SubCell"/>
</dbReference>
<evidence type="ECO:0000313" key="15">
    <source>
        <dbReference type="Proteomes" id="UP000032900"/>
    </source>
</evidence>
<evidence type="ECO:0000256" key="11">
    <source>
        <dbReference type="RuleBase" id="RU003357"/>
    </source>
</evidence>
<organism evidence="14 15">
    <name type="scientific">Geofilum rubicundum JCM 15548</name>
    <dbReference type="NCBI Taxonomy" id="1236989"/>
    <lineage>
        <taxon>Bacteria</taxon>
        <taxon>Pseudomonadati</taxon>
        <taxon>Bacteroidota</taxon>
        <taxon>Bacteroidia</taxon>
        <taxon>Marinilabiliales</taxon>
        <taxon>Marinilabiliaceae</taxon>
        <taxon>Geofilum</taxon>
    </lineage>
</organism>
<keyword evidence="7 10" id="KW-0472">Membrane</keyword>
<keyword evidence="2 10" id="KW-0813">Transport</keyword>
<dbReference type="SUPFAM" id="SSF56935">
    <property type="entry name" value="Porins"/>
    <property type="match status" value="1"/>
</dbReference>
<keyword evidence="4 10" id="KW-0812">Transmembrane</keyword>
<proteinExistence type="inferred from homology"/>
<comment type="caution">
    <text evidence="14">The sequence shown here is derived from an EMBL/GenBank/DDBJ whole genome shotgun (WGS) entry which is preliminary data.</text>
</comment>
<dbReference type="InterPro" id="IPR036942">
    <property type="entry name" value="Beta-barrel_TonB_sf"/>
</dbReference>
<evidence type="ECO:0000259" key="13">
    <source>
        <dbReference type="Pfam" id="PF07715"/>
    </source>
</evidence>
<evidence type="ECO:0000256" key="3">
    <source>
        <dbReference type="ARBA" id="ARBA00022452"/>
    </source>
</evidence>
<dbReference type="EMBL" id="BAZW01000001">
    <property type="protein sequence ID" value="GAO28079.1"/>
    <property type="molecule type" value="Genomic_DNA"/>
</dbReference>
<dbReference type="Gene3D" id="2.40.170.20">
    <property type="entry name" value="TonB-dependent receptor, beta-barrel domain"/>
    <property type="match status" value="1"/>
</dbReference>
<dbReference type="PROSITE" id="PS52016">
    <property type="entry name" value="TONB_DEPENDENT_REC_3"/>
    <property type="match status" value="1"/>
</dbReference>
<dbReference type="InterPro" id="IPR037066">
    <property type="entry name" value="Plug_dom_sf"/>
</dbReference>
<dbReference type="Proteomes" id="UP000032900">
    <property type="component" value="Unassembled WGS sequence"/>
</dbReference>
<keyword evidence="5" id="KW-0732">Signal</keyword>
<feature type="domain" description="TonB-dependent receptor-like beta-barrel" evidence="12">
    <location>
        <begin position="211"/>
        <end position="607"/>
    </location>
</feature>